<organism evidence="2 3">
    <name type="scientific">Glutamicibacter protophormiae</name>
    <name type="common">Brevibacterium protophormiae</name>
    <dbReference type="NCBI Taxonomy" id="37930"/>
    <lineage>
        <taxon>Bacteria</taxon>
        <taxon>Bacillati</taxon>
        <taxon>Actinomycetota</taxon>
        <taxon>Actinomycetes</taxon>
        <taxon>Micrococcales</taxon>
        <taxon>Micrococcaceae</taxon>
        <taxon>Glutamicibacter</taxon>
    </lineage>
</organism>
<sequence>MLVPLLLAVAAINLSRIPGLAGYPGVGWAVSGVLLFATLILAFTKYRHQLNTGISR</sequence>
<evidence type="ECO:0000256" key="1">
    <source>
        <dbReference type="SAM" id="Phobius"/>
    </source>
</evidence>
<evidence type="ECO:0000313" key="3">
    <source>
        <dbReference type="Proteomes" id="UP001195422"/>
    </source>
</evidence>
<protein>
    <submittedName>
        <fullName evidence="2">Uncharacterized protein</fullName>
    </submittedName>
</protein>
<keyword evidence="1" id="KW-0812">Transmembrane</keyword>
<gene>
    <name evidence="2" type="ORF">JOF39_001466</name>
</gene>
<dbReference type="Proteomes" id="UP001195422">
    <property type="component" value="Unassembled WGS sequence"/>
</dbReference>
<reference evidence="2 3" key="1">
    <citation type="submission" date="2021-03" db="EMBL/GenBank/DDBJ databases">
        <title>Sequencing the genomes of 1000 actinobacteria strains.</title>
        <authorList>
            <person name="Klenk H.-P."/>
        </authorList>
    </citation>
    <scope>NUCLEOTIDE SEQUENCE [LARGE SCALE GENOMIC DNA]</scope>
    <source>
        <strain evidence="2 3">DSM 20168</strain>
    </source>
</reference>
<keyword evidence="1" id="KW-0472">Membrane</keyword>
<proteinExistence type="predicted"/>
<dbReference type="EMBL" id="JAGIOJ010000001">
    <property type="protein sequence ID" value="MBP2398385.1"/>
    <property type="molecule type" value="Genomic_DNA"/>
</dbReference>
<keyword evidence="1" id="KW-1133">Transmembrane helix</keyword>
<evidence type="ECO:0000313" key="2">
    <source>
        <dbReference type="EMBL" id="MBP2398385.1"/>
    </source>
</evidence>
<feature type="transmembrane region" description="Helical" evidence="1">
    <location>
        <begin position="26"/>
        <end position="46"/>
    </location>
</feature>
<accession>A0ABS4XPS5</accession>
<comment type="caution">
    <text evidence="2">The sequence shown here is derived from an EMBL/GenBank/DDBJ whole genome shotgun (WGS) entry which is preliminary data.</text>
</comment>
<name>A0ABS4XPS5_GLUPR</name>
<keyword evidence="3" id="KW-1185">Reference proteome</keyword>